<dbReference type="RefSeq" id="WP_104377817.1">
    <property type="nucleotide sequence ID" value="NZ_PSZC01000026.1"/>
</dbReference>
<dbReference type="AlphaFoldDB" id="A0A2S6AI60"/>
<proteinExistence type="predicted"/>
<comment type="caution">
    <text evidence="1">The sequence shown here is derived from an EMBL/GenBank/DDBJ whole genome shotgun (WGS) entry which is preliminary data.</text>
</comment>
<dbReference type="Proteomes" id="UP000239874">
    <property type="component" value="Unassembled WGS sequence"/>
</dbReference>
<evidence type="ECO:0000313" key="1">
    <source>
        <dbReference type="EMBL" id="PPJ34919.1"/>
    </source>
</evidence>
<organism evidence="1 2">
    <name type="scientific">Nocardia nova</name>
    <dbReference type="NCBI Taxonomy" id="37330"/>
    <lineage>
        <taxon>Bacteria</taxon>
        <taxon>Bacillati</taxon>
        <taxon>Actinomycetota</taxon>
        <taxon>Actinomycetes</taxon>
        <taxon>Mycobacteriales</taxon>
        <taxon>Nocardiaceae</taxon>
        <taxon>Nocardia</taxon>
    </lineage>
</organism>
<dbReference type="EMBL" id="PSZC01000026">
    <property type="protein sequence ID" value="PPJ34919.1"/>
    <property type="molecule type" value="Genomic_DNA"/>
</dbReference>
<gene>
    <name evidence="1" type="ORF">C5E45_28290</name>
</gene>
<protein>
    <submittedName>
        <fullName evidence="1">Uncharacterized protein</fullName>
    </submittedName>
</protein>
<name>A0A2S6AI60_9NOCA</name>
<evidence type="ECO:0000313" key="2">
    <source>
        <dbReference type="Proteomes" id="UP000239874"/>
    </source>
</evidence>
<accession>A0A2S6AI60</accession>
<reference evidence="1 2" key="1">
    <citation type="submission" date="2018-02" db="EMBL/GenBank/DDBJ databases">
        <title>8 Nocardia nova and 1 Nocardia cyriacigeorgica strain used for evolution to TMP-SMX.</title>
        <authorList>
            <person name="Mehta H."/>
            <person name="Weng J."/>
            <person name="Shamoo Y."/>
        </authorList>
    </citation>
    <scope>NUCLEOTIDE SEQUENCE [LARGE SCALE GENOMIC DNA]</scope>
    <source>
        <strain evidence="1 2">MDA3139</strain>
    </source>
</reference>
<sequence length="134" mass="14072">MTEELRGILTAAEHYIDDDQMRTAIAIHTAGLDHAGLVGVIEGLSGFVAAAYQDLNGDPDPEDLRAGRREAIDIARAALAGKDAFRERFARCGAPVEALAVAACHVLATVAGAVSTMTADQVLTAVSDVYEEHP</sequence>